<keyword evidence="3" id="KW-1185">Reference proteome</keyword>
<organism evidence="2 3">
    <name type="scientific">Euphydryas editha</name>
    <name type="common">Edith's checkerspot</name>
    <dbReference type="NCBI Taxonomy" id="104508"/>
    <lineage>
        <taxon>Eukaryota</taxon>
        <taxon>Metazoa</taxon>
        <taxon>Ecdysozoa</taxon>
        <taxon>Arthropoda</taxon>
        <taxon>Hexapoda</taxon>
        <taxon>Insecta</taxon>
        <taxon>Pterygota</taxon>
        <taxon>Neoptera</taxon>
        <taxon>Endopterygota</taxon>
        <taxon>Lepidoptera</taxon>
        <taxon>Glossata</taxon>
        <taxon>Ditrysia</taxon>
        <taxon>Papilionoidea</taxon>
        <taxon>Nymphalidae</taxon>
        <taxon>Nymphalinae</taxon>
        <taxon>Euphydryas</taxon>
    </lineage>
</organism>
<dbReference type="EMBL" id="CAKOGL010000004">
    <property type="protein sequence ID" value="CAH2085649.1"/>
    <property type="molecule type" value="Genomic_DNA"/>
</dbReference>
<accession>A0AAU9TFW5</accession>
<dbReference type="InterPro" id="IPR043128">
    <property type="entry name" value="Rev_trsase/Diguanyl_cyclase"/>
</dbReference>
<dbReference type="Proteomes" id="UP001153954">
    <property type="component" value="Unassembled WGS sequence"/>
</dbReference>
<comment type="caution">
    <text evidence="2">The sequence shown here is derived from an EMBL/GenBank/DDBJ whole genome shotgun (WGS) entry which is preliminary data.</text>
</comment>
<name>A0AAU9TFW5_EUPED</name>
<dbReference type="GO" id="GO:0071897">
    <property type="term" value="P:DNA biosynthetic process"/>
    <property type="evidence" value="ECO:0007669"/>
    <property type="project" value="UniProtKB-ARBA"/>
</dbReference>
<dbReference type="FunFam" id="3.30.70.270:FF:000026">
    <property type="entry name" value="Transposon Ty3-G Gag-Pol polyprotein"/>
    <property type="match status" value="1"/>
</dbReference>
<protein>
    <recommendedName>
        <fullName evidence="1">Reverse transcriptase/retrotransposon-derived protein RNase H-like domain-containing protein</fullName>
    </recommendedName>
</protein>
<evidence type="ECO:0000313" key="2">
    <source>
        <dbReference type="EMBL" id="CAH2085649.1"/>
    </source>
</evidence>
<gene>
    <name evidence="2" type="ORF">EEDITHA_LOCUS2097</name>
</gene>
<dbReference type="InterPro" id="IPR043502">
    <property type="entry name" value="DNA/RNA_pol_sf"/>
</dbReference>
<dbReference type="Pfam" id="PF17919">
    <property type="entry name" value="RT_RNaseH_2"/>
    <property type="match status" value="1"/>
</dbReference>
<dbReference type="PANTHER" id="PTHR37984">
    <property type="entry name" value="PROTEIN CBG26694"/>
    <property type="match status" value="1"/>
</dbReference>
<evidence type="ECO:0000313" key="3">
    <source>
        <dbReference type="Proteomes" id="UP001153954"/>
    </source>
</evidence>
<dbReference type="InterPro" id="IPR050951">
    <property type="entry name" value="Retrovirus_Pol_polyprotein"/>
</dbReference>
<dbReference type="PANTHER" id="PTHR37984:SF11">
    <property type="entry name" value="INTEGRASE CATALYTIC DOMAIN-CONTAINING PROTEIN"/>
    <property type="match status" value="1"/>
</dbReference>
<dbReference type="AlphaFoldDB" id="A0AAU9TFW5"/>
<feature type="domain" description="Reverse transcriptase/retrotransposon-derived protein RNase H-like" evidence="1">
    <location>
        <begin position="189"/>
        <end position="261"/>
    </location>
</feature>
<dbReference type="InterPro" id="IPR041577">
    <property type="entry name" value="RT_RNaseH_2"/>
</dbReference>
<proteinExistence type="predicted"/>
<dbReference type="Gene3D" id="3.30.70.270">
    <property type="match status" value="1"/>
</dbReference>
<sequence length="266" mass="30818">MEYALGAAGPIFSPFGKPNTGERWKIWIRNFEYYIDGQIELIVSDKQKVNRLLHQAGQEVQDIYESIKEEDVEGTKEYEKCKQRLKNYIIPELNTAYERQKFRNISMENESIEMFVLKLRKQAAYRKFLDIDEAIRDQEVMQEFRAPQNVAEVRSFLGLVNFSARFIPQFSTITTPLKELTKKDSLFVWTKEHEDAFQKLNDLITSAPALGFYNKNAETTLVTDASPVGIAAVLIKKQTIERREQPIIIKYISKALSPTETTLFSD</sequence>
<dbReference type="SUPFAM" id="SSF56672">
    <property type="entry name" value="DNA/RNA polymerases"/>
    <property type="match status" value="1"/>
</dbReference>
<evidence type="ECO:0000259" key="1">
    <source>
        <dbReference type="Pfam" id="PF17919"/>
    </source>
</evidence>
<reference evidence="2" key="1">
    <citation type="submission" date="2022-03" db="EMBL/GenBank/DDBJ databases">
        <authorList>
            <person name="Tunstrom K."/>
        </authorList>
    </citation>
    <scope>NUCLEOTIDE SEQUENCE</scope>
</reference>